<keyword evidence="1" id="KW-1133">Transmembrane helix</keyword>
<dbReference type="RefSeq" id="WP_106528770.1">
    <property type="nucleotide sequence ID" value="NZ_PYAW01000002.1"/>
</dbReference>
<dbReference type="AlphaFoldDB" id="A0A2P8HQB3"/>
<dbReference type="InterPro" id="IPR010559">
    <property type="entry name" value="Sig_transdc_His_kin_internal"/>
</dbReference>
<dbReference type="GO" id="GO:0000155">
    <property type="term" value="F:phosphorelay sensor kinase activity"/>
    <property type="evidence" value="ECO:0007669"/>
    <property type="project" value="InterPro"/>
</dbReference>
<keyword evidence="4" id="KW-1185">Reference proteome</keyword>
<proteinExistence type="predicted"/>
<feature type="transmembrane region" description="Helical" evidence="1">
    <location>
        <begin position="48"/>
        <end position="67"/>
    </location>
</feature>
<comment type="caution">
    <text evidence="3">The sequence shown here is derived from an EMBL/GenBank/DDBJ whole genome shotgun (WGS) entry which is preliminary data.</text>
</comment>
<evidence type="ECO:0000256" key="1">
    <source>
        <dbReference type="SAM" id="Phobius"/>
    </source>
</evidence>
<sequence>MNNKNPYNFYRYFIHLAVSMALLLLYVYPSLSGNWHSVMAMKMITTQYGLYGFINFNLFYLLVFVLLPEPVQRRQHIRMALYIIAAILSFGLLKYLLGACFFQDQVLIKAITFIGRPKLYFTFWEYQLRTIRTGMGVALLAYGYRLFLQWRNTETMDRNLTAAVEEAHQRYERMQDGSRLLLKYLQALTPVLENEAQRDKEGVKAILIFSDLLRYMLYDKAVEQDSVPLKKELYFYQQYLELRGLLHNDQLLQLEMDGIEERVMITPLLLQAATEKHLQQQAGSTEPMLAKIHIGQHVLSLSIGSYHFKTKLYPVHA</sequence>
<evidence type="ECO:0000313" key="4">
    <source>
        <dbReference type="Proteomes" id="UP000240971"/>
    </source>
</evidence>
<evidence type="ECO:0000313" key="3">
    <source>
        <dbReference type="EMBL" id="PSL48392.1"/>
    </source>
</evidence>
<dbReference type="EMBL" id="PYAW01000002">
    <property type="protein sequence ID" value="PSL48392.1"/>
    <property type="molecule type" value="Genomic_DNA"/>
</dbReference>
<dbReference type="OrthoDB" id="661261at2"/>
<dbReference type="GO" id="GO:0016020">
    <property type="term" value="C:membrane"/>
    <property type="evidence" value="ECO:0007669"/>
    <property type="project" value="InterPro"/>
</dbReference>
<feature type="transmembrane region" description="Helical" evidence="1">
    <location>
        <begin position="79"/>
        <end position="97"/>
    </location>
</feature>
<feature type="transmembrane region" description="Helical" evidence="1">
    <location>
        <begin position="130"/>
        <end position="148"/>
    </location>
</feature>
<dbReference type="Proteomes" id="UP000240971">
    <property type="component" value="Unassembled WGS sequence"/>
</dbReference>
<organism evidence="3 4">
    <name type="scientific">Chitinophaga niastensis</name>
    <dbReference type="NCBI Taxonomy" id="536980"/>
    <lineage>
        <taxon>Bacteria</taxon>
        <taxon>Pseudomonadati</taxon>
        <taxon>Bacteroidota</taxon>
        <taxon>Chitinophagia</taxon>
        <taxon>Chitinophagales</taxon>
        <taxon>Chitinophagaceae</taxon>
        <taxon>Chitinophaga</taxon>
    </lineage>
</organism>
<feature type="domain" description="Signal transduction histidine kinase internal region" evidence="2">
    <location>
        <begin position="197"/>
        <end position="249"/>
    </location>
</feature>
<dbReference type="Pfam" id="PF06580">
    <property type="entry name" value="His_kinase"/>
    <property type="match status" value="1"/>
</dbReference>
<feature type="transmembrane region" description="Helical" evidence="1">
    <location>
        <begin position="12"/>
        <end position="28"/>
    </location>
</feature>
<name>A0A2P8HQB3_CHINA</name>
<accession>A0A2P8HQB3</accession>
<keyword evidence="1" id="KW-0472">Membrane</keyword>
<keyword evidence="1" id="KW-0812">Transmembrane</keyword>
<reference evidence="3 4" key="1">
    <citation type="submission" date="2018-03" db="EMBL/GenBank/DDBJ databases">
        <title>Genomic Encyclopedia of Archaeal and Bacterial Type Strains, Phase II (KMG-II): from individual species to whole genera.</title>
        <authorList>
            <person name="Goeker M."/>
        </authorList>
    </citation>
    <scope>NUCLEOTIDE SEQUENCE [LARGE SCALE GENOMIC DNA]</scope>
    <source>
        <strain evidence="3 4">DSM 24859</strain>
    </source>
</reference>
<protein>
    <recommendedName>
        <fullName evidence="2">Signal transduction histidine kinase internal region domain-containing protein</fullName>
    </recommendedName>
</protein>
<gene>
    <name evidence="3" type="ORF">CLV51_1021259</name>
</gene>
<evidence type="ECO:0000259" key="2">
    <source>
        <dbReference type="Pfam" id="PF06580"/>
    </source>
</evidence>